<accession>A0ABU7P5B1</accession>
<protein>
    <submittedName>
        <fullName evidence="2">HK97 gp10 family phage protein</fullName>
    </submittedName>
</protein>
<evidence type="ECO:0000313" key="3">
    <source>
        <dbReference type="Proteomes" id="UP001344658"/>
    </source>
</evidence>
<evidence type="ECO:0000256" key="1">
    <source>
        <dbReference type="SAM" id="MobiDB-lite"/>
    </source>
</evidence>
<name>A0ABU7P5B1_9ACTN</name>
<evidence type="ECO:0000313" key="2">
    <source>
        <dbReference type="EMBL" id="MEE4540989.1"/>
    </source>
</evidence>
<comment type="caution">
    <text evidence="2">The sequence shown here is derived from an EMBL/GenBank/DDBJ whole genome shotgun (WGS) entry which is preliminary data.</text>
</comment>
<reference evidence="2 3" key="1">
    <citation type="submission" date="2023-12" db="EMBL/GenBank/DDBJ databases">
        <title>Streptomyces sp. V4-01.</title>
        <authorList>
            <person name="Somphong A."/>
            <person name="Phongsopitanun W."/>
        </authorList>
    </citation>
    <scope>NUCLEOTIDE SEQUENCE [LARGE SCALE GENOMIC DNA]</scope>
    <source>
        <strain evidence="2 3">V4-01</strain>
    </source>
</reference>
<dbReference type="InterPro" id="IPR010064">
    <property type="entry name" value="HK97-gp10_tail"/>
</dbReference>
<organism evidence="2 3">
    <name type="scientific">Actinacidiphila polyblastidii</name>
    <dbReference type="NCBI Taxonomy" id="3110430"/>
    <lineage>
        <taxon>Bacteria</taxon>
        <taxon>Bacillati</taxon>
        <taxon>Actinomycetota</taxon>
        <taxon>Actinomycetes</taxon>
        <taxon>Kitasatosporales</taxon>
        <taxon>Streptomycetaceae</taxon>
        <taxon>Actinacidiphila</taxon>
    </lineage>
</organism>
<gene>
    <name evidence="2" type="ORF">V2S66_03275</name>
</gene>
<feature type="region of interest" description="Disordered" evidence="1">
    <location>
        <begin position="79"/>
        <end position="101"/>
    </location>
</feature>
<dbReference type="Proteomes" id="UP001344658">
    <property type="component" value="Unassembled WGS sequence"/>
</dbReference>
<keyword evidence="3" id="KW-1185">Reference proteome</keyword>
<dbReference type="RefSeq" id="WP_330792883.1">
    <property type="nucleotide sequence ID" value="NZ_JAZEWV010000002.1"/>
</dbReference>
<dbReference type="EMBL" id="JAZEWV010000002">
    <property type="protein sequence ID" value="MEE4540989.1"/>
    <property type="molecule type" value="Genomic_DNA"/>
</dbReference>
<sequence>MSLINIEIDEAAIAALAAAPSVKRDMRARGRRVVQAAQTTAPVDTGEYRDSIHLEDGDEDGEVLVVASADHSIYVEHGTRQPGHPAHHTLTNALDAAGGDT</sequence>
<proteinExistence type="predicted"/>
<dbReference type="Pfam" id="PF04883">
    <property type="entry name" value="HK97-gp10_like"/>
    <property type="match status" value="1"/>
</dbReference>